<evidence type="ECO:0000256" key="1">
    <source>
        <dbReference type="SAM" id="Phobius"/>
    </source>
</evidence>
<evidence type="ECO:0000313" key="3">
    <source>
        <dbReference type="Proteomes" id="UP000746747"/>
    </source>
</evidence>
<accession>A0A8J2Q7A6</accession>
<name>A0A8J2Q7A6_9BILA</name>
<keyword evidence="3" id="KW-1185">Reference proteome</keyword>
<feature type="transmembrane region" description="Helical" evidence="1">
    <location>
        <begin position="63"/>
        <end position="81"/>
    </location>
</feature>
<sequence length="184" mass="20266">MQSRKQTSKKTLTKAKKFLKRVRTVSSDKVIIKKSSIIPLVVGREVGTIVDGMIRIENYRKGMVIGTLVLIITIIGINGRIRITIIRIGNVGITIPSSKGIIAAMITTITATATNTNIITITTITTITFNRTYILLMVVVGAIVVIMKAIQEITTLLTNFTMTSGLTMVTMRPTIFQRKSQLKE</sequence>
<feature type="transmembrane region" description="Helical" evidence="1">
    <location>
        <begin position="101"/>
        <end position="121"/>
    </location>
</feature>
<evidence type="ECO:0000313" key="2">
    <source>
        <dbReference type="EMBL" id="CAG9540613.1"/>
    </source>
</evidence>
<proteinExistence type="predicted"/>
<organism evidence="2 3">
    <name type="scientific">Cercopithifilaria johnstoni</name>
    <dbReference type="NCBI Taxonomy" id="2874296"/>
    <lineage>
        <taxon>Eukaryota</taxon>
        <taxon>Metazoa</taxon>
        <taxon>Ecdysozoa</taxon>
        <taxon>Nematoda</taxon>
        <taxon>Chromadorea</taxon>
        <taxon>Rhabditida</taxon>
        <taxon>Spirurina</taxon>
        <taxon>Spiruromorpha</taxon>
        <taxon>Filarioidea</taxon>
        <taxon>Onchocercidae</taxon>
        <taxon>Cercopithifilaria</taxon>
    </lineage>
</organism>
<dbReference type="Proteomes" id="UP000746747">
    <property type="component" value="Unassembled WGS sequence"/>
</dbReference>
<keyword evidence="1" id="KW-0472">Membrane</keyword>
<gene>
    <name evidence="2" type="ORF">CJOHNSTONI_LOCUS10110</name>
</gene>
<feature type="transmembrane region" description="Helical" evidence="1">
    <location>
        <begin position="133"/>
        <end position="150"/>
    </location>
</feature>
<reference evidence="2" key="1">
    <citation type="submission" date="2021-09" db="EMBL/GenBank/DDBJ databases">
        <authorList>
            <consortium name="Pathogen Informatics"/>
        </authorList>
    </citation>
    <scope>NUCLEOTIDE SEQUENCE</scope>
</reference>
<dbReference type="AlphaFoldDB" id="A0A8J2Q7A6"/>
<protein>
    <submittedName>
        <fullName evidence="2">Uncharacterized protein</fullName>
    </submittedName>
</protein>
<dbReference type="EMBL" id="CAKAEH010001981">
    <property type="protein sequence ID" value="CAG9540613.1"/>
    <property type="molecule type" value="Genomic_DNA"/>
</dbReference>
<comment type="caution">
    <text evidence="2">The sequence shown here is derived from an EMBL/GenBank/DDBJ whole genome shotgun (WGS) entry which is preliminary data.</text>
</comment>
<keyword evidence="1" id="KW-1133">Transmembrane helix</keyword>
<keyword evidence="1" id="KW-0812">Transmembrane</keyword>